<keyword evidence="2" id="KW-0732">Signal</keyword>
<proteinExistence type="predicted"/>
<dbReference type="GO" id="GO:0016787">
    <property type="term" value="F:hydrolase activity"/>
    <property type="evidence" value="ECO:0007669"/>
    <property type="project" value="UniProtKB-KW"/>
</dbReference>
<dbReference type="InterPro" id="IPR013094">
    <property type="entry name" value="AB_hydrolase_3"/>
</dbReference>
<evidence type="ECO:0000256" key="2">
    <source>
        <dbReference type="SAM" id="SignalP"/>
    </source>
</evidence>
<name>A0A975ENB5_9RHOB</name>
<reference evidence="4" key="1">
    <citation type="submission" date="2020-07" db="EMBL/GenBank/DDBJ databases">
        <title>Genome sequences of bacteria associated with the marine, planktonic diatom Thalassiosira profunda strain ECT2AJA-044.</title>
        <authorList>
            <person name="Gargas C.B."/>
            <person name="Roberts W.R."/>
            <person name="Alverson A.J."/>
        </authorList>
    </citation>
    <scope>NUCLEOTIDE SEQUENCE</scope>
    <source>
        <strain evidence="4">ECT2AJA-044</strain>
    </source>
</reference>
<dbReference type="Proteomes" id="UP000665026">
    <property type="component" value="Chromosome"/>
</dbReference>
<dbReference type="InterPro" id="IPR006311">
    <property type="entry name" value="TAT_signal"/>
</dbReference>
<gene>
    <name evidence="4" type="ORF">HZ995_12110</name>
</gene>
<evidence type="ECO:0000313" key="5">
    <source>
        <dbReference type="Proteomes" id="UP000665026"/>
    </source>
</evidence>
<feature type="chain" id="PRO_5036734891" evidence="2">
    <location>
        <begin position="37"/>
        <end position="351"/>
    </location>
</feature>
<protein>
    <submittedName>
        <fullName evidence="4">Alpha/beta hydrolase</fullName>
    </submittedName>
</protein>
<dbReference type="InterPro" id="IPR029058">
    <property type="entry name" value="AB_hydrolase_fold"/>
</dbReference>
<dbReference type="Pfam" id="PF07859">
    <property type="entry name" value="Abhydrolase_3"/>
    <property type="match status" value="1"/>
</dbReference>
<dbReference type="EMBL" id="CP060010">
    <property type="protein sequence ID" value="QTN35220.1"/>
    <property type="molecule type" value="Genomic_DNA"/>
</dbReference>
<accession>A0A975ENB5</accession>
<dbReference type="PANTHER" id="PTHR48081">
    <property type="entry name" value="AB HYDROLASE SUPERFAMILY PROTEIN C4A8.06C"/>
    <property type="match status" value="1"/>
</dbReference>
<dbReference type="RefSeq" id="WP_209355907.1">
    <property type="nucleotide sequence ID" value="NZ_CP060010.1"/>
</dbReference>
<dbReference type="SUPFAM" id="SSF53474">
    <property type="entry name" value="alpha/beta-Hydrolases"/>
    <property type="match status" value="1"/>
</dbReference>
<evidence type="ECO:0000256" key="1">
    <source>
        <dbReference type="ARBA" id="ARBA00022801"/>
    </source>
</evidence>
<feature type="signal peptide" evidence="2">
    <location>
        <begin position="1"/>
        <end position="36"/>
    </location>
</feature>
<dbReference type="AlphaFoldDB" id="A0A975ENB5"/>
<feature type="domain" description="Alpha/beta hydrolase fold-3" evidence="3">
    <location>
        <begin position="117"/>
        <end position="327"/>
    </location>
</feature>
<evidence type="ECO:0000259" key="3">
    <source>
        <dbReference type="Pfam" id="PF07859"/>
    </source>
</evidence>
<sequence length="351" mass="37721">MTKTTTRRGFLTATSGLAAGAAFGLPQITLASSAPAAADITTSTLDLVDPQYREFAQAMAGFVPDSNSLPVLRQALENGPRQGTQNPTLERFEMSGSTAGFNLYRPETPRAAPAPAIIYIHGGGYVFGTAEQYDGYCYDLAQTSGAVVLNVEYRLAPETPFPGPVEDCHDVLTYAYQNAASLGIDPTRISIMGHSAGGGLCAALAILARDRGEVPVKAQFPIYPMLDYRTATTEAPVNNLTTGEFIWVRAANRFGWDSLRGDYAMDDNRTGHFSPTHAASHEGLPPCFMAVGNLDLFLEEDTAYALTLTRARVPCEFHIYSGAVHAFDGFPGTNLTTQFARDLAAAFDRLL</sequence>
<organism evidence="4 5">
    <name type="scientific">Cognatishimia activa</name>
    <dbReference type="NCBI Taxonomy" id="1715691"/>
    <lineage>
        <taxon>Bacteria</taxon>
        <taxon>Pseudomonadati</taxon>
        <taxon>Pseudomonadota</taxon>
        <taxon>Alphaproteobacteria</taxon>
        <taxon>Rhodobacterales</taxon>
        <taxon>Paracoccaceae</taxon>
        <taxon>Cognatishimia</taxon>
    </lineage>
</organism>
<dbReference type="KEGG" id="cact:HZ995_12110"/>
<dbReference type="InterPro" id="IPR050300">
    <property type="entry name" value="GDXG_lipolytic_enzyme"/>
</dbReference>
<dbReference type="Gene3D" id="3.40.50.1820">
    <property type="entry name" value="alpha/beta hydrolase"/>
    <property type="match status" value="1"/>
</dbReference>
<dbReference type="PANTHER" id="PTHR48081:SF8">
    <property type="entry name" value="ALPHA_BETA HYDROLASE FOLD-3 DOMAIN-CONTAINING PROTEIN-RELATED"/>
    <property type="match status" value="1"/>
</dbReference>
<evidence type="ECO:0000313" key="4">
    <source>
        <dbReference type="EMBL" id="QTN35220.1"/>
    </source>
</evidence>
<keyword evidence="1 4" id="KW-0378">Hydrolase</keyword>
<dbReference type="PROSITE" id="PS51318">
    <property type="entry name" value="TAT"/>
    <property type="match status" value="1"/>
</dbReference>